<organism evidence="2">
    <name type="scientific">marine sediment metagenome</name>
    <dbReference type="NCBI Taxonomy" id="412755"/>
    <lineage>
        <taxon>unclassified sequences</taxon>
        <taxon>metagenomes</taxon>
        <taxon>ecological metagenomes</taxon>
    </lineage>
</organism>
<protein>
    <submittedName>
        <fullName evidence="2">Uncharacterized protein</fullName>
    </submittedName>
</protein>
<proteinExistence type="predicted"/>
<keyword evidence="1" id="KW-1133">Transmembrane helix</keyword>
<keyword evidence="1" id="KW-0812">Transmembrane</keyword>
<comment type="caution">
    <text evidence="2">The sequence shown here is derived from an EMBL/GenBank/DDBJ whole genome shotgun (WGS) entry which is preliminary data.</text>
</comment>
<keyword evidence="1" id="KW-0472">Membrane</keyword>
<feature type="transmembrane region" description="Helical" evidence="1">
    <location>
        <begin position="6"/>
        <end position="25"/>
    </location>
</feature>
<feature type="non-terminal residue" evidence="2">
    <location>
        <position position="218"/>
    </location>
</feature>
<reference evidence="2" key="1">
    <citation type="journal article" date="2014" name="Front. Microbiol.">
        <title>High frequency of phylogenetically diverse reductive dehalogenase-homologous genes in deep subseafloor sedimentary metagenomes.</title>
        <authorList>
            <person name="Kawai M."/>
            <person name="Futagami T."/>
            <person name="Toyoda A."/>
            <person name="Takaki Y."/>
            <person name="Nishi S."/>
            <person name="Hori S."/>
            <person name="Arai W."/>
            <person name="Tsubouchi T."/>
            <person name="Morono Y."/>
            <person name="Uchiyama I."/>
            <person name="Ito T."/>
            <person name="Fujiyama A."/>
            <person name="Inagaki F."/>
            <person name="Takami H."/>
        </authorList>
    </citation>
    <scope>NUCLEOTIDE SEQUENCE</scope>
    <source>
        <strain evidence="2">Expedition CK06-06</strain>
    </source>
</reference>
<gene>
    <name evidence="2" type="ORF">S01H1_29007</name>
</gene>
<sequence>MVMKRGFLHVVEVIIVVIVALALLLQFASIPRMEMEWSDSKLILMSQDLLHSLDESDVNWFSASDVQTRISAVLPETMGFTLHTRQEVRPLIKIGCVCDSQQFDDLEENLTDFSLNGIDRRFEFERIEPSNMKFPVPGNNDVIFFWGVHTLNAEQLNNFTEYMRMGKGVVELSALPSPQEYDESWHGDIFNLELSDSLRPSATYADFPYFAPTTRGYQ</sequence>
<accession>X0T1X7</accession>
<evidence type="ECO:0000313" key="2">
    <source>
        <dbReference type="EMBL" id="GAF87264.1"/>
    </source>
</evidence>
<name>X0T1X7_9ZZZZ</name>
<dbReference type="AlphaFoldDB" id="X0T1X7"/>
<evidence type="ECO:0000256" key="1">
    <source>
        <dbReference type="SAM" id="Phobius"/>
    </source>
</evidence>
<dbReference type="EMBL" id="BARS01017761">
    <property type="protein sequence ID" value="GAF87264.1"/>
    <property type="molecule type" value="Genomic_DNA"/>
</dbReference>